<dbReference type="InterPro" id="IPR000719">
    <property type="entry name" value="Prot_kinase_dom"/>
</dbReference>
<gene>
    <name evidence="3" type="ORF">CTAYLR_005626</name>
</gene>
<feature type="domain" description="Protein kinase" evidence="2">
    <location>
        <begin position="117"/>
        <end position="332"/>
    </location>
</feature>
<keyword evidence="1" id="KW-1133">Transmembrane helix</keyword>
<dbReference type="PANTHER" id="PTHR45890:SF1">
    <property type="entry name" value="AARF DOMAIN CONTAINING KINASE 2"/>
    <property type="match status" value="1"/>
</dbReference>
<proteinExistence type="predicted"/>
<keyword evidence="4" id="KW-1185">Reference proteome</keyword>
<dbReference type="Proteomes" id="UP001230188">
    <property type="component" value="Unassembled WGS sequence"/>
</dbReference>
<reference evidence="3" key="1">
    <citation type="submission" date="2023-01" db="EMBL/GenBank/DDBJ databases">
        <title>Metagenome sequencing of chrysophaentin producing Chrysophaeum taylorii.</title>
        <authorList>
            <person name="Davison J."/>
            <person name="Bewley C."/>
        </authorList>
    </citation>
    <scope>NUCLEOTIDE SEQUENCE</scope>
    <source>
        <strain evidence="3">NIES-1699</strain>
    </source>
</reference>
<accession>A0AAD7XQJ2</accession>
<dbReference type="AlphaFoldDB" id="A0AAD7XQJ2"/>
<dbReference type="SUPFAM" id="SSF56112">
    <property type="entry name" value="Protein kinase-like (PK-like)"/>
    <property type="match status" value="1"/>
</dbReference>
<dbReference type="Gene3D" id="1.10.510.10">
    <property type="entry name" value="Transferase(Phosphotransferase) domain 1"/>
    <property type="match status" value="1"/>
</dbReference>
<evidence type="ECO:0000313" key="3">
    <source>
        <dbReference type="EMBL" id="KAJ8613985.1"/>
    </source>
</evidence>
<keyword evidence="1" id="KW-0472">Membrane</keyword>
<evidence type="ECO:0000259" key="2">
    <source>
        <dbReference type="PROSITE" id="PS50011"/>
    </source>
</evidence>
<evidence type="ECO:0000256" key="1">
    <source>
        <dbReference type="SAM" id="Phobius"/>
    </source>
</evidence>
<name>A0AAD7XQJ2_9STRA</name>
<dbReference type="PANTHER" id="PTHR45890">
    <property type="entry name" value="AARF DOMAIN CONTAINING KINASE 2 (PREDICTED)"/>
    <property type="match status" value="1"/>
</dbReference>
<keyword evidence="1" id="KW-0812">Transmembrane</keyword>
<dbReference type="Pfam" id="PF03109">
    <property type="entry name" value="ABC1"/>
    <property type="match status" value="1"/>
</dbReference>
<dbReference type="EMBL" id="JAQMWT010000014">
    <property type="protein sequence ID" value="KAJ8613985.1"/>
    <property type="molecule type" value="Genomic_DNA"/>
</dbReference>
<evidence type="ECO:0000313" key="4">
    <source>
        <dbReference type="Proteomes" id="UP001230188"/>
    </source>
</evidence>
<dbReference type="InterPro" id="IPR011009">
    <property type="entry name" value="Kinase-like_dom_sf"/>
</dbReference>
<dbReference type="GO" id="GO:0005524">
    <property type="term" value="F:ATP binding"/>
    <property type="evidence" value="ECO:0007669"/>
    <property type="project" value="InterPro"/>
</dbReference>
<sequence>MIHAREWEVESPSVLVPSSASVVWRVAVWGLVLAPAVLLSPLLLLGGPFAEAWWRHALWAVQACGPVMTKLGQWAACRPDLFPRTACRRLEGLQRRARTHSWHASVAAVGALGEEIEIERAPVGSGVAAQVHRGRFRGRAVAVKVVHPGFKSALETDLRALEALAGILQPWARWPDPKGAVEQFGDSLRRSASMRLEANALHRLRANAAPGIVVPRPILADEDVLVESFEPGEPLSRILDDVDSLSTSARRHVARRGLRCLLKMLFLDNLAHGDMHAGNLLIRPTGDLDEGDFDLVLLDAGLVVELNNRDHRNFLDLFSAVPRMRRPRRLCF</sequence>
<dbReference type="GO" id="GO:0004672">
    <property type="term" value="F:protein kinase activity"/>
    <property type="evidence" value="ECO:0007669"/>
    <property type="project" value="InterPro"/>
</dbReference>
<comment type="caution">
    <text evidence="3">The sequence shown here is derived from an EMBL/GenBank/DDBJ whole genome shotgun (WGS) entry which is preliminary data.</text>
</comment>
<feature type="transmembrane region" description="Helical" evidence="1">
    <location>
        <begin position="22"/>
        <end position="45"/>
    </location>
</feature>
<dbReference type="InterPro" id="IPR052402">
    <property type="entry name" value="ADCK_kinase"/>
</dbReference>
<protein>
    <recommendedName>
        <fullName evidence="2">Protein kinase domain-containing protein</fullName>
    </recommendedName>
</protein>
<organism evidence="3 4">
    <name type="scientific">Chrysophaeum taylorii</name>
    <dbReference type="NCBI Taxonomy" id="2483200"/>
    <lineage>
        <taxon>Eukaryota</taxon>
        <taxon>Sar</taxon>
        <taxon>Stramenopiles</taxon>
        <taxon>Ochrophyta</taxon>
        <taxon>Pelagophyceae</taxon>
        <taxon>Pelagomonadales</taxon>
        <taxon>Pelagomonadaceae</taxon>
        <taxon>Chrysophaeum</taxon>
    </lineage>
</organism>
<dbReference type="InterPro" id="IPR004147">
    <property type="entry name" value="ABC1_dom"/>
</dbReference>
<dbReference type="PROSITE" id="PS50011">
    <property type="entry name" value="PROTEIN_KINASE_DOM"/>
    <property type="match status" value="1"/>
</dbReference>